<dbReference type="InterPro" id="IPR024465">
    <property type="entry name" value="DUF2399"/>
</dbReference>
<dbReference type="Pfam" id="PF09664">
    <property type="entry name" value="DUF2399"/>
    <property type="match status" value="1"/>
</dbReference>
<evidence type="ECO:0000259" key="1">
    <source>
        <dbReference type="Pfam" id="PF09664"/>
    </source>
</evidence>
<dbReference type="GO" id="GO:0003677">
    <property type="term" value="F:DNA binding"/>
    <property type="evidence" value="ECO:0007669"/>
    <property type="project" value="InterPro"/>
</dbReference>
<dbReference type="EMBL" id="LT840184">
    <property type="protein sequence ID" value="SMF90184.1"/>
    <property type="molecule type" value="Genomic_DNA"/>
</dbReference>
<dbReference type="InterPro" id="IPR024466">
    <property type="entry name" value="CHP02679_N"/>
</dbReference>
<dbReference type="STRING" id="1313296.SAMN05661091_4926"/>
<dbReference type="SUPFAM" id="SSF56726">
    <property type="entry name" value="DNA topoisomerase IV, alpha subunit"/>
    <property type="match status" value="1"/>
</dbReference>
<dbReference type="Pfam" id="PF11796">
    <property type="entry name" value="DUF3323"/>
    <property type="match status" value="1"/>
</dbReference>
<feature type="domain" description="Conserved hypothetical protein CHP02679 N terminus" evidence="2">
    <location>
        <begin position="35"/>
        <end position="279"/>
    </location>
</feature>
<dbReference type="RefSeq" id="WP_208915614.1">
    <property type="nucleotide sequence ID" value="NZ_LT840184.1"/>
</dbReference>
<sequence length="469" mass="54779">MVHYRKTAKQYYSDPSFSNLLDAVFRKYRGQNGVKGNAKITVGTTEEASRLQDFFGTRLTRRVRPGTEVEVHLSVIAEELERGYKLTIPELYEILNDEPLLTNMEQKEIREMKWLQLFDQVNSKFENLFKTNLYNSVFSEEIYNWFNRLKGGDASGYGVVKNLFREGGGGDELFQCVKALWFLCIEREVMFQKKGISVAWIRLPILAEFVTLDPHAFDWKQPGGRLLWYALRDINNQRIKNGINVYNQHLMLPNFMEKRQVYRNSGIMDDDISSNMLIFAKDFMYSSSPRTLNLREIEECEDWPEYSALYVFENPSVFSFLMDETIHFLNGTGLSYEQLPENFPALVCTSGQLRDASKHFIENCLKTNPRCVIYYSGDFDRYGVEIASGVNKMFIGAVEMWKMDSDTYIRYLNRDSLLLSNHDRKVLESKPDNELASTMADKRRKVYQESITFELKNDWIELLRLSVKV</sequence>
<evidence type="ECO:0000313" key="3">
    <source>
        <dbReference type="EMBL" id="SMF90184.1"/>
    </source>
</evidence>
<dbReference type="Proteomes" id="UP000192940">
    <property type="component" value="Chromosome I"/>
</dbReference>
<gene>
    <name evidence="3" type="ORF">SAMN05661091_4926</name>
</gene>
<evidence type="ECO:0000259" key="2">
    <source>
        <dbReference type="Pfam" id="PF11796"/>
    </source>
</evidence>
<proteinExistence type="predicted"/>
<dbReference type="GO" id="GO:0005694">
    <property type="term" value="C:chromosome"/>
    <property type="evidence" value="ECO:0007669"/>
    <property type="project" value="InterPro"/>
</dbReference>
<name>A0A1X7HNY3_9BACL</name>
<protein>
    <submittedName>
        <fullName evidence="3">TIGR02679 family protein</fullName>
    </submittedName>
</protein>
<keyword evidence="4" id="KW-1185">Reference proteome</keyword>
<dbReference type="AlphaFoldDB" id="A0A1X7HNY3"/>
<accession>A0A1X7HNY3</accession>
<feature type="domain" description="DUF2399" evidence="1">
    <location>
        <begin position="291"/>
        <end position="458"/>
    </location>
</feature>
<reference evidence="4" key="1">
    <citation type="submission" date="2017-04" db="EMBL/GenBank/DDBJ databases">
        <authorList>
            <person name="Varghese N."/>
            <person name="Submissions S."/>
        </authorList>
    </citation>
    <scope>NUCLEOTIDE SEQUENCE [LARGE SCALE GENOMIC DNA]</scope>
    <source>
        <strain evidence="4">N3/975</strain>
    </source>
</reference>
<organism evidence="3 4">
    <name type="scientific">Paenibacillus uliginis N3/975</name>
    <dbReference type="NCBI Taxonomy" id="1313296"/>
    <lineage>
        <taxon>Bacteria</taxon>
        <taxon>Bacillati</taxon>
        <taxon>Bacillota</taxon>
        <taxon>Bacilli</taxon>
        <taxon>Bacillales</taxon>
        <taxon>Paenibacillaceae</taxon>
        <taxon>Paenibacillus</taxon>
    </lineage>
</organism>
<dbReference type="InterPro" id="IPR036078">
    <property type="entry name" value="Spo11/TopoVI_A_sf"/>
</dbReference>
<evidence type="ECO:0000313" key="4">
    <source>
        <dbReference type="Proteomes" id="UP000192940"/>
    </source>
</evidence>